<sequence length="385" mass="42344">MLVGANSCTKYDAYNQYMNGKDLVYTGKADSVRTFPGRNRVLMQWLITADPNVKSAHVYWNGGADSVVVPIKRTVGVDTIRTMISNLPEGNLNFQIITFDGNSNHSVKVNHQASVYGNTYEEALLNRLVKRAEKVESDVLISWYAPDQSALATEVTYFSAEGQTEKVLVPPDEMFTTLANYKSGSQFSMRTLYKPEPYSIDTFYSTSQVKSVIADVTSIYLKNPGFSFISSELNPGGRFGNLKDWVTNDAVKNQGGFGGFDNIPGYGTLSLEYWGTPPISNGKIYQTVNLPPGKYTFSATVQNIDFEISSSYLTAAIGNSLPDVAYFQSGLGYAKFTDNSLNGKDIGFSFTINNETEVSLGVISTMNSGTQSLRLKGFKLVFEPL</sequence>
<dbReference type="Pfam" id="PF16389">
    <property type="entry name" value="DUF4998"/>
    <property type="match status" value="1"/>
</dbReference>
<evidence type="ECO:0000313" key="3">
    <source>
        <dbReference type="Proteomes" id="UP001325680"/>
    </source>
</evidence>
<proteinExistence type="predicted"/>
<keyword evidence="3" id="KW-1185">Reference proteome</keyword>
<dbReference type="EMBL" id="CP139960">
    <property type="protein sequence ID" value="WQD40770.1"/>
    <property type="molecule type" value="Genomic_DNA"/>
</dbReference>
<dbReference type="Pfam" id="PF16405">
    <property type="entry name" value="DUF5013"/>
    <property type="match status" value="1"/>
</dbReference>
<dbReference type="RefSeq" id="WP_262510962.1">
    <property type="nucleotide sequence ID" value="NZ_CP139960.1"/>
</dbReference>
<organism evidence="2 3">
    <name type="scientific">Niabella yanshanensis</name>
    <dbReference type="NCBI Taxonomy" id="577386"/>
    <lineage>
        <taxon>Bacteria</taxon>
        <taxon>Pseudomonadati</taxon>
        <taxon>Bacteroidota</taxon>
        <taxon>Chitinophagia</taxon>
        <taxon>Chitinophagales</taxon>
        <taxon>Chitinophagaceae</taxon>
        <taxon>Niabella</taxon>
    </lineage>
</organism>
<name>A0ABZ0WDI4_9BACT</name>
<dbReference type="Gene3D" id="2.60.120.260">
    <property type="entry name" value="Galactose-binding domain-like"/>
    <property type="match status" value="1"/>
</dbReference>
<gene>
    <name evidence="2" type="ORF">U0035_04295</name>
</gene>
<reference evidence="2 3" key="1">
    <citation type="submission" date="2023-12" db="EMBL/GenBank/DDBJ databases">
        <title>Genome sequencing and assembly of bacterial species from a model synthetic community.</title>
        <authorList>
            <person name="Hogle S.L."/>
        </authorList>
    </citation>
    <scope>NUCLEOTIDE SEQUENCE [LARGE SCALE GENOMIC DNA]</scope>
    <source>
        <strain evidence="2 3">HAMBI_3031</strain>
    </source>
</reference>
<protein>
    <submittedName>
        <fullName evidence="2">DUF4998 domain-containing protein</fullName>
    </submittedName>
</protein>
<dbReference type="InterPro" id="IPR032181">
    <property type="entry name" value="DUF5013"/>
</dbReference>
<accession>A0ABZ0WDI4</accession>
<dbReference type="Proteomes" id="UP001325680">
    <property type="component" value="Chromosome"/>
</dbReference>
<feature type="domain" description="DUF5013" evidence="1">
    <location>
        <begin position="222"/>
        <end position="361"/>
    </location>
</feature>
<evidence type="ECO:0000313" key="2">
    <source>
        <dbReference type="EMBL" id="WQD40770.1"/>
    </source>
</evidence>
<evidence type="ECO:0000259" key="1">
    <source>
        <dbReference type="Pfam" id="PF16405"/>
    </source>
</evidence>